<accession>A0A9W7DAB3</accession>
<reference evidence="1" key="1">
    <citation type="submission" date="2023-04" db="EMBL/GenBank/DDBJ databases">
        <title>Phytophthora fragariaefolia NBRC 109709.</title>
        <authorList>
            <person name="Ichikawa N."/>
            <person name="Sato H."/>
            <person name="Tonouchi N."/>
        </authorList>
    </citation>
    <scope>NUCLEOTIDE SEQUENCE</scope>
    <source>
        <strain evidence="1">NBRC 109709</strain>
    </source>
</reference>
<gene>
    <name evidence="1" type="ORF">Pfra01_002644400</name>
</gene>
<dbReference type="AlphaFoldDB" id="A0A9W7DAB3"/>
<keyword evidence="2" id="KW-1185">Reference proteome</keyword>
<evidence type="ECO:0000313" key="1">
    <source>
        <dbReference type="EMBL" id="GMF60834.1"/>
    </source>
</evidence>
<organism evidence="1 2">
    <name type="scientific">Phytophthora fragariaefolia</name>
    <dbReference type="NCBI Taxonomy" id="1490495"/>
    <lineage>
        <taxon>Eukaryota</taxon>
        <taxon>Sar</taxon>
        <taxon>Stramenopiles</taxon>
        <taxon>Oomycota</taxon>
        <taxon>Peronosporomycetes</taxon>
        <taxon>Peronosporales</taxon>
        <taxon>Peronosporaceae</taxon>
        <taxon>Phytophthora</taxon>
    </lineage>
</organism>
<dbReference type="Proteomes" id="UP001165121">
    <property type="component" value="Unassembled WGS sequence"/>
</dbReference>
<comment type="caution">
    <text evidence="1">The sequence shown here is derived from an EMBL/GenBank/DDBJ whole genome shotgun (WGS) entry which is preliminary data.</text>
</comment>
<evidence type="ECO:0000313" key="2">
    <source>
        <dbReference type="Proteomes" id="UP001165121"/>
    </source>
</evidence>
<sequence length="137" mass="15541">MQEDSRQRRLRTAETVYHVKVSSRESQTIEHDTQSLNTANAVTMVTPGTQRKTANSRIPSPLKRNASWQLASGYSSKQNNMFGINGRSTQRNANKYINFRDLDSDEDIMYQSIIVLSSSGVIVANNEQRHQQLLVVK</sequence>
<dbReference type="EMBL" id="BSXT01005540">
    <property type="protein sequence ID" value="GMF60834.1"/>
    <property type="molecule type" value="Genomic_DNA"/>
</dbReference>
<protein>
    <submittedName>
        <fullName evidence="1">Unnamed protein product</fullName>
    </submittedName>
</protein>
<name>A0A9W7DAB3_9STRA</name>
<proteinExistence type="predicted"/>